<keyword evidence="2" id="KW-1133">Transmembrane helix</keyword>
<comment type="caution">
    <text evidence="3">The sequence shown here is derived from an EMBL/GenBank/DDBJ whole genome shotgun (WGS) entry which is preliminary data.</text>
</comment>
<evidence type="ECO:0000256" key="2">
    <source>
        <dbReference type="SAM" id="Phobius"/>
    </source>
</evidence>
<keyword evidence="2" id="KW-0472">Membrane</keyword>
<accession>A0A916RNI5</accession>
<dbReference type="SUPFAM" id="SSF53850">
    <property type="entry name" value="Periplasmic binding protein-like II"/>
    <property type="match status" value="1"/>
</dbReference>
<dbReference type="Proteomes" id="UP000596977">
    <property type="component" value="Unassembled WGS sequence"/>
</dbReference>
<keyword evidence="1" id="KW-0732">Signal</keyword>
<name>A0A916RNI5_9HYPH</name>
<sequence>MLTEQSGGEKTKMFDIRPRLMGGAGIALLMSMAAMPALAQNAWDAENFDLDVLIEAARSDPPLTVYDSTGKIVEIAEAFSQKYGLEATGVKVSTGGQIDQVMREGQSGNIVGSVVVIQDVPPGMAQLVPMGLMESWTPPDLAEFIPEEMQDPVIIVSSPNVWTYNTETYDSCPISNIWELTEEPWHRKVAMQDPLGKPTYTDWFNQMEMHFDEAIADAYQSHYGFALETEEESATKAWVKALAANAPLLTDSDSAAGDAVGARGQADPFVGLMATAKFRDNAPEGLALGLCEGVEPFSGWMYPGIGMISTQTASPNAARLFVRYLLTEEGISPQTIDGKFSSNSQVPAHPDEPSGVGDVLDQMMPYNTATAIDDFDTRQDWQDFWRMNYTR</sequence>
<dbReference type="EMBL" id="BMKB01000008">
    <property type="protein sequence ID" value="GGA61851.1"/>
    <property type="molecule type" value="Genomic_DNA"/>
</dbReference>
<keyword evidence="4" id="KW-1185">Reference proteome</keyword>
<dbReference type="Pfam" id="PF13531">
    <property type="entry name" value="SBP_bac_11"/>
    <property type="match status" value="1"/>
</dbReference>
<protein>
    <submittedName>
        <fullName evidence="3">ABC transporter substrate-binding protein</fullName>
    </submittedName>
</protein>
<dbReference type="PANTHER" id="PTHR30006:SF2">
    <property type="entry name" value="ABC TRANSPORTER SUBSTRATE-BINDING PROTEIN"/>
    <property type="match status" value="1"/>
</dbReference>
<keyword evidence="2" id="KW-0812">Transmembrane</keyword>
<evidence type="ECO:0000313" key="3">
    <source>
        <dbReference type="EMBL" id="GGA61851.1"/>
    </source>
</evidence>
<proteinExistence type="predicted"/>
<dbReference type="AlphaFoldDB" id="A0A916RNI5"/>
<dbReference type="Gene3D" id="3.40.190.10">
    <property type="entry name" value="Periplasmic binding protein-like II"/>
    <property type="match status" value="2"/>
</dbReference>
<gene>
    <name evidence="3" type="ORF">GCM10011499_35210</name>
</gene>
<dbReference type="PANTHER" id="PTHR30006">
    <property type="entry name" value="THIAMINE-BINDING PERIPLASMIC PROTEIN-RELATED"/>
    <property type="match status" value="1"/>
</dbReference>
<evidence type="ECO:0000256" key="1">
    <source>
        <dbReference type="ARBA" id="ARBA00022729"/>
    </source>
</evidence>
<organism evidence="3 4">
    <name type="scientific">Pelagibacterium lentulum</name>
    <dbReference type="NCBI Taxonomy" id="2029865"/>
    <lineage>
        <taxon>Bacteria</taxon>
        <taxon>Pseudomonadati</taxon>
        <taxon>Pseudomonadota</taxon>
        <taxon>Alphaproteobacteria</taxon>
        <taxon>Hyphomicrobiales</taxon>
        <taxon>Devosiaceae</taxon>
        <taxon>Pelagibacterium</taxon>
    </lineage>
</organism>
<evidence type="ECO:0000313" key="4">
    <source>
        <dbReference type="Proteomes" id="UP000596977"/>
    </source>
</evidence>
<feature type="transmembrane region" description="Helical" evidence="2">
    <location>
        <begin position="20"/>
        <end position="39"/>
    </location>
</feature>
<reference evidence="3 4" key="1">
    <citation type="journal article" date="2014" name="Int. J. Syst. Evol. Microbiol.">
        <title>Complete genome sequence of Corynebacterium casei LMG S-19264T (=DSM 44701T), isolated from a smear-ripened cheese.</title>
        <authorList>
            <consortium name="US DOE Joint Genome Institute (JGI-PGF)"/>
            <person name="Walter F."/>
            <person name="Albersmeier A."/>
            <person name="Kalinowski J."/>
            <person name="Ruckert C."/>
        </authorList>
    </citation>
    <scope>NUCLEOTIDE SEQUENCE [LARGE SCALE GENOMIC DNA]</scope>
    <source>
        <strain evidence="3 4">CGMCC 1.15896</strain>
    </source>
</reference>